<dbReference type="PROSITE" id="PS51257">
    <property type="entry name" value="PROKAR_LIPOPROTEIN"/>
    <property type="match status" value="1"/>
</dbReference>
<accession>A0A1W2EX22</accession>
<name>A0A1W2EX22_9SPHI</name>
<gene>
    <name evidence="1" type="ORF">SAMN04488101_11750</name>
</gene>
<dbReference type="Proteomes" id="UP000192678">
    <property type="component" value="Unassembled WGS sequence"/>
</dbReference>
<reference evidence="1 2" key="1">
    <citation type="submission" date="2017-04" db="EMBL/GenBank/DDBJ databases">
        <authorList>
            <person name="Afonso C.L."/>
            <person name="Miller P.J."/>
            <person name="Scott M.A."/>
            <person name="Spackman E."/>
            <person name="Goraichik I."/>
            <person name="Dimitrov K.M."/>
            <person name="Suarez D.L."/>
            <person name="Swayne D.E."/>
        </authorList>
    </citation>
    <scope>NUCLEOTIDE SEQUENCE [LARGE SCALE GENOMIC DNA]</scope>
    <source>
        <strain evidence="1 2">DSM 19625</strain>
    </source>
</reference>
<dbReference type="AlphaFoldDB" id="A0A1W2EX22"/>
<protein>
    <submittedName>
        <fullName evidence="1">Uncharacterized protein</fullName>
    </submittedName>
</protein>
<sequence length="373" mass="42853">MKSLSKLSLIVLFLFSCVSTKKLFEKGEYDKAFYAAIGDLKKKPTDAEALKILPDAYKEATAKYEQDILVAKSGKGRKSEQLAGIYNGYLSLQKMYDAIENSGLKISAFSPRNYTVELNQAALNAAEAHYNRGLLLLQRNDRVSARKAYDNLKRADNYMPGYKDVIEKKQEAYDAAITNVLVSKFDQRFGYYNINGSFFEQDILWNLNNIGNSNYYEFYGLNDRSAGNRRIDQYMELSMYDIWFSNLATNNYTYNVSKKITVKSDKVAGSSSTITVTATIRATRRVVNSRAVMDYRITDAVTRKTIASERIPAQYTWEKLTGKYFGDSRALSDRDWAIVNGSFNNSPDYNELYRELTRQIMTQFNFKMRDIYR</sequence>
<dbReference type="STRING" id="475255.SAMN04488101_11750"/>
<dbReference type="OrthoDB" id="1489643at2"/>
<organism evidence="1 2">
    <name type="scientific">Pedobacter nyackensis</name>
    <dbReference type="NCBI Taxonomy" id="475255"/>
    <lineage>
        <taxon>Bacteria</taxon>
        <taxon>Pseudomonadati</taxon>
        <taxon>Bacteroidota</taxon>
        <taxon>Sphingobacteriia</taxon>
        <taxon>Sphingobacteriales</taxon>
        <taxon>Sphingobacteriaceae</taxon>
        <taxon>Pedobacter</taxon>
    </lineage>
</organism>
<evidence type="ECO:0000313" key="1">
    <source>
        <dbReference type="EMBL" id="SMD14237.1"/>
    </source>
</evidence>
<proteinExistence type="predicted"/>
<dbReference type="EMBL" id="FWYB01000017">
    <property type="protein sequence ID" value="SMD14237.1"/>
    <property type="molecule type" value="Genomic_DNA"/>
</dbReference>
<evidence type="ECO:0000313" key="2">
    <source>
        <dbReference type="Proteomes" id="UP000192678"/>
    </source>
</evidence>
<keyword evidence="2" id="KW-1185">Reference proteome</keyword>
<dbReference type="RefSeq" id="WP_084291671.1">
    <property type="nucleotide sequence ID" value="NZ_FWYB01000017.1"/>
</dbReference>